<protein>
    <submittedName>
        <fullName evidence="1">Transposon Tf2-12 polyprotein</fullName>
    </submittedName>
</protein>
<evidence type="ECO:0000313" key="1">
    <source>
        <dbReference type="EMBL" id="KAF7811942.1"/>
    </source>
</evidence>
<proteinExistence type="predicted"/>
<keyword evidence="2" id="KW-1185">Reference proteome</keyword>
<accession>A0A834W7D0</accession>
<dbReference type="EMBL" id="JAAIUW010000010">
    <property type="protein sequence ID" value="KAF7811942.1"/>
    <property type="molecule type" value="Genomic_DNA"/>
</dbReference>
<reference evidence="1" key="1">
    <citation type="submission" date="2020-09" db="EMBL/GenBank/DDBJ databases">
        <title>Genome-Enabled Discovery of Anthraquinone Biosynthesis in Senna tora.</title>
        <authorList>
            <person name="Kang S.-H."/>
            <person name="Pandey R.P."/>
            <person name="Lee C.-M."/>
            <person name="Sim J.-S."/>
            <person name="Jeong J.-T."/>
            <person name="Choi B.-S."/>
            <person name="Jung M."/>
            <person name="Ginzburg D."/>
            <person name="Zhao K."/>
            <person name="Won S.Y."/>
            <person name="Oh T.-J."/>
            <person name="Yu Y."/>
            <person name="Kim N.-H."/>
            <person name="Lee O.R."/>
            <person name="Lee T.-H."/>
            <person name="Bashyal P."/>
            <person name="Kim T.-S."/>
            <person name="Lee W.-H."/>
            <person name="Kawkins C."/>
            <person name="Kim C.-K."/>
            <person name="Kim J.S."/>
            <person name="Ahn B.O."/>
            <person name="Rhee S.Y."/>
            <person name="Sohng J.K."/>
        </authorList>
    </citation>
    <scope>NUCLEOTIDE SEQUENCE</scope>
    <source>
        <tissue evidence="1">Leaf</tissue>
    </source>
</reference>
<dbReference type="Proteomes" id="UP000634136">
    <property type="component" value="Unassembled WGS sequence"/>
</dbReference>
<dbReference type="AlphaFoldDB" id="A0A834W7D0"/>
<sequence length="68" mass="7608">MKYKKGEEVICLKGDSPLARTEVSYKVVMRSIKKGGQGFILEMGTVEVQGDTNIQMLAKIQQILKDFS</sequence>
<organism evidence="1 2">
    <name type="scientific">Senna tora</name>
    <dbReference type="NCBI Taxonomy" id="362788"/>
    <lineage>
        <taxon>Eukaryota</taxon>
        <taxon>Viridiplantae</taxon>
        <taxon>Streptophyta</taxon>
        <taxon>Embryophyta</taxon>
        <taxon>Tracheophyta</taxon>
        <taxon>Spermatophyta</taxon>
        <taxon>Magnoliopsida</taxon>
        <taxon>eudicotyledons</taxon>
        <taxon>Gunneridae</taxon>
        <taxon>Pentapetalae</taxon>
        <taxon>rosids</taxon>
        <taxon>fabids</taxon>
        <taxon>Fabales</taxon>
        <taxon>Fabaceae</taxon>
        <taxon>Caesalpinioideae</taxon>
        <taxon>Cassia clade</taxon>
        <taxon>Senna</taxon>
    </lineage>
</organism>
<name>A0A834W7D0_9FABA</name>
<comment type="caution">
    <text evidence="1">The sequence shown here is derived from an EMBL/GenBank/DDBJ whole genome shotgun (WGS) entry which is preliminary data.</text>
</comment>
<dbReference type="OrthoDB" id="1749187at2759"/>
<gene>
    <name evidence="1" type="ORF">G2W53_032918</name>
</gene>
<evidence type="ECO:0000313" key="2">
    <source>
        <dbReference type="Proteomes" id="UP000634136"/>
    </source>
</evidence>